<organism evidence="2 3">
    <name type="scientific">Vitis vinifera</name>
    <name type="common">Grape</name>
    <dbReference type="NCBI Taxonomy" id="29760"/>
    <lineage>
        <taxon>Eukaryota</taxon>
        <taxon>Viridiplantae</taxon>
        <taxon>Streptophyta</taxon>
        <taxon>Embryophyta</taxon>
        <taxon>Tracheophyta</taxon>
        <taxon>Spermatophyta</taxon>
        <taxon>Magnoliopsida</taxon>
        <taxon>eudicotyledons</taxon>
        <taxon>Gunneridae</taxon>
        <taxon>Pentapetalae</taxon>
        <taxon>rosids</taxon>
        <taxon>Vitales</taxon>
        <taxon>Vitaceae</taxon>
        <taxon>Viteae</taxon>
        <taxon>Vitis</taxon>
    </lineage>
</organism>
<dbReference type="EMBL" id="QGNW01000884">
    <property type="protein sequence ID" value="RVW59627.1"/>
    <property type="molecule type" value="Genomic_DNA"/>
</dbReference>
<feature type="region of interest" description="Disordered" evidence="1">
    <location>
        <begin position="26"/>
        <end position="61"/>
    </location>
</feature>
<feature type="compositionally biased region" description="Acidic residues" evidence="1">
    <location>
        <begin position="29"/>
        <end position="38"/>
    </location>
</feature>
<evidence type="ECO:0000256" key="1">
    <source>
        <dbReference type="SAM" id="MobiDB-lite"/>
    </source>
</evidence>
<protein>
    <submittedName>
        <fullName evidence="2">Uncharacterized protein</fullName>
    </submittedName>
</protein>
<accession>A0A438FI37</accession>
<evidence type="ECO:0000313" key="2">
    <source>
        <dbReference type="EMBL" id="RVW59627.1"/>
    </source>
</evidence>
<gene>
    <name evidence="2" type="ORF">CK203_100703</name>
</gene>
<sequence>MACGMDYQNELLAKLEMTKATARKVAVEGADEEDEAELENGARQGDNLGVGDGSTTTDHED</sequence>
<evidence type="ECO:0000313" key="3">
    <source>
        <dbReference type="Proteomes" id="UP000288805"/>
    </source>
</evidence>
<comment type="caution">
    <text evidence="2">The sequence shown here is derived from an EMBL/GenBank/DDBJ whole genome shotgun (WGS) entry which is preliminary data.</text>
</comment>
<dbReference type="AlphaFoldDB" id="A0A438FI37"/>
<dbReference type="Proteomes" id="UP000288805">
    <property type="component" value="Unassembled WGS sequence"/>
</dbReference>
<reference evidence="2 3" key="1">
    <citation type="journal article" date="2018" name="PLoS Genet.">
        <title>Population sequencing reveals clonal diversity and ancestral inbreeding in the grapevine cultivar Chardonnay.</title>
        <authorList>
            <person name="Roach M.J."/>
            <person name="Johnson D.L."/>
            <person name="Bohlmann J."/>
            <person name="van Vuuren H.J."/>
            <person name="Jones S.J."/>
            <person name="Pretorius I.S."/>
            <person name="Schmidt S.A."/>
            <person name="Borneman A.R."/>
        </authorList>
    </citation>
    <scope>NUCLEOTIDE SEQUENCE [LARGE SCALE GENOMIC DNA]</scope>
    <source>
        <strain evidence="3">cv. Chardonnay</strain>
        <tissue evidence="2">Leaf</tissue>
    </source>
</reference>
<name>A0A438FI37_VITVI</name>
<proteinExistence type="predicted"/>